<sequence length="159" mass="18250">MGSNFAEFRIMCEISQCKIDLEYLNFNAYHQDIFISMNKFFMGVGLKSNSDLTLTNDQLCISPYKCISPSLISKEFLKISTNKKIHLSCIHFLNKKIAFKNLNILKFNSYTLPDFSSLSTLLRFFFPQHSFQHLLPSLLPQVLPPLAHPQLQSLLLASN</sequence>
<keyword evidence="2" id="KW-1185">Reference proteome</keyword>
<name>A0A3M7RPR2_BRAPC</name>
<dbReference type="EMBL" id="REGN01002931">
    <property type="protein sequence ID" value="RNA25390.1"/>
    <property type="molecule type" value="Genomic_DNA"/>
</dbReference>
<comment type="caution">
    <text evidence="1">The sequence shown here is derived from an EMBL/GenBank/DDBJ whole genome shotgun (WGS) entry which is preliminary data.</text>
</comment>
<dbReference type="AlphaFoldDB" id="A0A3M7RPR2"/>
<accession>A0A3M7RPR2</accession>
<dbReference type="Proteomes" id="UP000276133">
    <property type="component" value="Unassembled WGS sequence"/>
</dbReference>
<organism evidence="1 2">
    <name type="scientific">Brachionus plicatilis</name>
    <name type="common">Marine rotifer</name>
    <name type="synonym">Brachionus muelleri</name>
    <dbReference type="NCBI Taxonomy" id="10195"/>
    <lineage>
        <taxon>Eukaryota</taxon>
        <taxon>Metazoa</taxon>
        <taxon>Spiralia</taxon>
        <taxon>Gnathifera</taxon>
        <taxon>Rotifera</taxon>
        <taxon>Eurotatoria</taxon>
        <taxon>Monogononta</taxon>
        <taxon>Pseudotrocha</taxon>
        <taxon>Ploima</taxon>
        <taxon>Brachionidae</taxon>
        <taxon>Brachionus</taxon>
    </lineage>
</organism>
<proteinExistence type="predicted"/>
<reference evidence="1 2" key="1">
    <citation type="journal article" date="2018" name="Sci. Rep.">
        <title>Genomic signatures of local adaptation to the degree of environmental predictability in rotifers.</title>
        <authorList>
            <person name="Franch-Gras L."/>
            <person name="Hahn C."/>
            <person name="Garcia-Roger E.M."/>
            <person name="Carmona M.J."/>
            <person name="Serra M."/>
            <person name="Gomez A."/>
        </authorList>
    </citation>
    <scope>NUCLEOTIDE SEQUENCE [LARGE SCALE GENOMIC DNA]</scope>
    <source>
        <strain evidence="1">HYR1</strain>
    </source>
</reference>
<evidence type="ECO:0000313" key="2">
    <source>
        <dbReference type="Proteomes" id="UP000276133"/>
    </source>
</evidence>
<evidence type="ECO:0000313" key="1">
    <source>
        <dbReference type="EMBL" id="RNA25390.1"/>
    </source>
</evidence>
<protein>
    <submittedName>
        <fullName evidence="1">Uncharacterized protein</fullName>
    </submittedName>
</protein>
<gene>
    <name evidence="1" type="ORF">BpHYR1_027848</name>
</gene>